<sequence>MQRLLICSLDVCLAAASTDACVNIRQRAKTCRFTIAEFLGSYPREASSFGPARGCNVDSGLPLHNNSAHISFTPTVTYSLTPGMTAVPGGGCHNTGYAVSPTVPTANFGGQGDAPSGPDRLPAPASCIWSSDISPHCCPSELPPLSQVVGTTLSANLTGHATSHTSPSLTCRDNFDTADL</sequence>
<name>A0AAD9IQC8_RIDPI</name>
<dbReference type="AlphaFoldDB" id="A0AAD9IQC8"/>
<dbReference type="EMBL" id="JAODUO010008036">
    <property type="protein sequence ID" value="KAK2138315.1"/>
    <property type="molecule type" value="Genomic_DNA"/>
</dbReference>
<protein>
    <submittedName>
        <fullName evidence="2">Uncharacterized protein</fullName>
    </submittedName>
</protein>
<evidence type="ECO:0000256" key="1">
    <source>
        <dbReference type="SAM" id="SignalP"/>
    </source>
</evidence>
<dbReference type="Proteomes" id="UP001209878">
    <property type="component" value="Unassembled WGS sequence"/>
</dbReference>
<comment type="caution">
    <text evidence="2">The sequence shown here is derived from an EMBL/GenBank/DDBJ whole genome shotgun (WGS) entry which is preliminary data.</text>
</comment>
<reference evidence="2" key="1">
    <citation type="journal article" date="2023" name="Mol. Biol. Evol.">
        <title>Third-Generation Sequencing Reveals the Adaptive Role of the Epigenome in Three Deep-Sea Polychaetes.</title>
        <authorList>
            <person name="Perez M."/>
            <person name="Aroh O."/>
            <person name="Sun Y."/>
            <person name="Lan Y."/>
            <person name="Juniper S.K."/>
            <person name="Young C.R."/>
            <person name="Angers B."/>
            <person name="Qian P.Y."/>
        </authorList>
    </citation>
    <scope>NUCLEOTIDE SEQUENCE</scope>
    <source>
        <strain evidence="2">R07B-5</strain>
    </source>
</reference>
<evidence type="ECO:0000313" key="3">
    <source>
        <dbReference type="Proteomes" id="UP001209878"/>
    </source>
</evidence>
<accession>A0AAD9IQC8</accession>
<keyword evidence="1" id="KW-0732">Signal</keyword>
<evidence type="ECO:0000313" key="2">
    <source>
        <dbReference type="EMBL" id="KAK2138315.1"/>
    </source>
</evidence>
<gene>
    <name evidence="2" type="ORF">NP493_8049g00000</name>
</gene>
<feature type="chain" id="PRO_5042231723" evidence="1">
    <location>
        <begin position="21"/>
        <end position="180"/>
    </location>
</feature>
<feature type="signal peptide" evidence="1">
    <location>
        <begin position="1"/>
        <end position="20"/>
    </location>
</feature>
<keyword evidence="3" id="KW-1185">Reference proteome</keyword>
<proteinExistence type="predicted"/>
<organism evidence="2 3">
    <name type="scientific">Ridgeia piscesae</name>
    <name type="common">Tubeworm</name>
    <dbReference type="NCBI Taxonomy" id="27915"/>
    <lineage>
        <taxon>Eukaryota</taxon>
        <taxon>Metazoa</taxon>
        <taxon>Spiralia</taxon>
        <taxon>Lophotrochozoa</taxon>
        <taxon>Annelida</taxon>
        <taxon>Polychaeta</taxon>
        <taxon>Sedentaria</taxon>
        <taxon>Canalipalpata</taxon>
        <taxon>Sabellida</taxon>
        <taxon>Siboglinidae</taxon>
        <taxon>Ridgeia</taxon>
    </lineage>
</organism>